<gene>
    <name evidence="1" type="ORF">Tco_1110536</name>
</gene>
<sequence length="89" mass="10147">MICLLAHRPFFHDDLKNFVDVGGGILGCRVSHLDLDLLLELLPSDERARYDGQKSLFTINALPWRWSSQIRLGSLIRTSPIRSKSLLGW</sequence>
<comment type="caution">
    <text evidence="1">The sequence shown here is derived from an EMBL/GenBank/DDBJ whole genome shotgun (WGS) entry which is preliminary data.</text>
</comment>
<keyword evidence="2" id="KW-1185">Reference proteome</keyword>
<dbReference type="Proteomes" id="UP001151760">
    <property type="component" value="Unassembled WGS sequence"/>
</dbReference>
<organism evidence="1 2">
    <name type="scientific">Tanacetum coccineum</name>
    <dbReference type="NCBI Taxonomy" id="301880"/>
    <lineage>
        <taxon>Eukaryota</taxon>
        <taxon>Viridiplantae</taxon>
        <taxon>Streptophyta</taxon>
        <taxon>Embryophyta</taxon>
        <taxon>Tracheophyta</taxon>
        <taxon>Spermatophyta</taxon>
        <taxon>Magnoliopsida</taxon>
        <taxon>eudicotyledons</taxon>
        <taxon>Gunneridae</taxon>
        <taxon>Pentapetalae</taxon>
        <taxon>asterids</taxon>
        <taxon>campanulids</taxon>
        <taxon>Asterales</taxon>
        <taxon>Asteraceae</taxon>
        <taxon>Asteroideae</taxon>
        <taxon>Anthemideae</taxon>
        <taxon>Anthemidinae</taxon>
        <taxon>Tanacetum</taxon>
    </lineage>
</organism>
<name>A0ABQ5IL65_9ASTR</name>
<evidence type="ECO:0000313" key="1">
    <source>
        <dbReference type="EMBL" id="GJU00198.1"/>
    </source>
</evidence>
<protein>
    <submittedName>
        <fullName evidence="1">Uncharacterized protein</fullName>
    </submittedName>
</protein>
<reference evidence="1" key="2">
    <citation type="submission" date="2022-01" db="EMBL/GenBank/DDBJ databases">
        <authorList>
            <person name="Yamashiro T."/>
            <person name="Shiraishi A."/>
            <person name="Satake H."/>
            <person name="Nakayama K."/>
        </authorList>
    </citation>
    <scope>NUCLEOTIDE SEQUENCE</scope>
</reference>
<dbReference type="EMBL" id="BQNB010020841">
    <property type="protein sequence ID" value="GJU00198.1"/>
    <property type="molecule type" value="Genomic_DNA"/>
</dbReference>
<reference evidence="1" key="1">
    <citation type="journal article" date="2022" name="Int. J. Mol. Sci.">
        <title>Draft Genome of Tanacetum Coccineum: Genomic Comparison of Closely Related Tanacetum-Family Plants.</title>
        <authorList>
            <person name="Yamashiro T."/>
            <person name="Shiraishi A."/>
            <person name="Nakayama K."/>
            <person name="Satake H."/>
        </authorList>
    </citation>
    <scope>NUCLEOTIDE SEQUENCE</scope>
</reference>
<proteinExistence type="predicted"/>
<accession>A0ABQ5IL65</accession>
<evidence type="ECO:0000313" key="2">
    <source>
        <dbReference type="Proteomes" id="UP001151760"/>
    </source>
</evidence>